<dbReference type="RefSeq" id="WP_127681135.1">
    <property type="nucleotide sequence ID" value="NZ_SACM01000001.1"/>
</dbReference>
<keyword evidence="11 13" id="KW-0012">Acyltransferase</keyword>
<evidence type="ECO:0000256" key="12">
    <source>
        <dbReference type="ARBA" id="ARBA00031030"/>
    </source>
</evidence>
<evidence type="ECO:0000313" key="15">
    <source>
        <dbReference type="EMBL" id="RVT88204.1"/>
    </source>
</evidence>
<evidence type="ECO:0000256" key="13">
    <source>
        <dbReference type="PIRNR" id="PIRNR016636"/>
    </source>
</evidence>
<keyword evidence="8" id="KW-0016">Alginate biosynthesis</keyword>
<feature type="transmembrane region" description="Helical" evidence="14">
    <location>
        <begin position="245"/>
        <end position="265"/>
    </location>
</feature>
<keyword evidence="10 13" id="KW-0472">Membrane</keyword>
<dbReference type="GO" id="GO:0042121">
    <property type="term" value="P:alginic acid biosynthetic process"/>
    <property type="evidence" value="ECO:0007669"/>
    <property type="project" value="UniProtKB-KW"/>
</dbReference>
<comment type="subcellular location">
    <subcellularLocation>
        <location evidence="1">Cell membrane</location>
        <topology evidence="1">Multi-pass membrane protein</topology>
    </subcellularLocation>
</comment>
<evidence type="ECO:0000256" key="2">
    <source>
        <dbReference type="ARBA" id="ARBA00005182"/>
    </source>
</evidence>
<dbReference type="PANTHER" id="PTHR13285">
    <property type="entry name" value="ACYLTRANSFERASE"/>
    <property type="match status" value="1"/>
</dbReference>
<dbReference type="PIRSF" id="PIRSF016636">
    <property type="entry name" value="AlgI_DltB"/>
    <property type="match status" value="1"/>
</dbReference>
<dbReference type="GO" id="GO:0016746">
    <property type="term" value="F:acyltransferase activity"/>
    <property type="evidence" value="ECO:0007669"/>
    <property type="project" value="UniProtKB-KW"/>
</dbReference>
<dbReference type="GO" id="GO:0005886">
    <property type="term" value="C:plasma membrane"/>
    <property type="evidence" value="ECO:0007669"/>
    <property type="project" value="UniProtKB-SubCell"/>
</dbReference>
<dbReference type="InterPro" id="IPR051085">
    <property type="entry name" value="MB_O-acyltransferase"/>
</dbReference>
<accession>A0A437LS32</accession>
<evidence type="ECO:0000256" key="3">
    <source>
        <dbReference type="ARBA" id="ARBA00010323"/>
    </source>
</evidence>
<evidence type="ECO:0000256" key="9">
    <source>
        <dbReference type="ARBA" id="ARBA00022989"/>
    </source>
</evidence>
<dbReference type="AlphaFoldDB" id="A0A437LS32"/>
<evidence type="ECO:0000256" key="8">
    <source>
        <dbReference type="ARBA" id="ARBA00022841"/>
    </source>
</evidence>
<feature type="transmembrane region" description="Helical" evidence="14">
    <location>
        <begin position="78"/>
        <end position="97"/>
    </location>
</feature>
<dbReference type="PANTHER" id="PTHR13285:SF23">
    <property type="entry name" value="TEICHOIC ACID D-ALANYLTRANSFERASE"/>
    <property type="match status" value="1"/>
</dbReference>
<evidence type="ECO:0000256" key="1">
    <source>
        <dbReference type="ARBA" id="ARBA00004651"/>
    </source>
</evidence>
<feature type="transmembrane region" description="Helical" evidence="14">
    <location>
        <begin position="39"/>
        <end position="58"/>
    </location>
</feature>
<dbReference type="EMBL" id="SACM01000001">
    <property type="protein sequence ID" value="RVT88204.1"/>
    <property type="molecule type" value="Genomic_DNA"/>
</dbReference>
<gene>
    <name evidence="15" type="ORF">EOD73_04175</name>
</gene>
<feature type="transmembrane region" description="Helical" evidence="14">
    <location>
        <begin position="147"/>
        <end position="167"/>
    </location>
</feature>
<comment type="similarity">
    <text evidence="3 13">Belongs to the membrane-bound acyltransferase family.</text>
</comment>
<keyword evidence="6 13" id="KW-0808">Transferase</keyword>
<dbReference type="Proteomes" id="UP000288587">
    <property type="component" value="Unassembled WGS sequence"/>
</dbReference>
<keyword evidence="16" id="KW-1185">Reference proteome</keyword>
<organism evidence="15 16">
    <name type="scientific">Inhella crocodyli</name>
    <dbReference type="NCBI Taxonomy" id="2499851"/>
    <lineage>
        <taxon>Bacteria</taxon>
        <taxon>Pseudomonadati</taxon>
        <taxon>Pseudomonadota</taxon>
        <taxon>Betaproteobacteria</taxon>
        <taxon>Burkholderiales</taxon>
        <taxon>Sphaerotilaceae</taxon>
        <taxon>Inhella</taxon>
    </lineage>
</organism>
<dbReference type="InterPro" id="IPR024194">
    <property type="entry name" value="Ac/AlaTfrase_AlgI/DltB"/>
</dbReference>
<feature type="transmembrane region" description="Helical" evidence="14">
    <location>
        <begin position="364"/>
        <end position="385"/>
    </location>
</feature>
<evidence type="ECO:0000313" key="16">
    <source>
        <dbReference type="Proteomes" id="UP000288587"/>
    </source>
</evidence>
<dbReference type="OrthoDB" id="139172at2"/>
<evidence type="ECO:0000256" key="4">
    <source>
        <dbReference type="ARBA" id="ARBA00016084"/>
    </source>
</evidence>
<comment type="pathway">
    <text evidence="2">Glycan biosynthesis; alginate biosynthesis.</text>
</comment>
<feature type="transmembrane region" description="Helical" evidence="14">
    <location>
        <begin position="315"/>
        <end position="336"/>
    </location>
</feature>
<feature type="transmembrane region" description="Helical" evidence="14">
    <location>
        <begin position="416"/>
        <end position="438"/>
    </location>
</feature>
<keyword evidence="7 14" id="KW-0812">Transmembrane</keyword>
<evidence type="ECO:0000256" key="7">
    <source>
        <dbReference type="ARBA" id="ARBA00022692"/>
    </source>
</evidence>
<sequence>MVFSSHAFLVFMLVLLAVYAGVARWAPRHAKLTLVLASLLFYGWTMPVFLVLLGLSLAFNYAVSMGLDGPGQNPRKRWLLWIGVGTNLSLIAYYKYFNLLLSGLNALGGLSLPMQDILLPIGISFFTFQQIAYLVDVAEGKTTRASVLDYVFIIVFFPHLIAGPVVLQEHLLPQVREKTDKAAWSLKADHVALGLALFSMGLFKKTVLADNVGRYADFLFSAAHRGEAIGTLDAWMGTIAYSFQIYFDFSGYSDMAVGLAFLFGLRLPMNFFSPYKAHNIIEFWRRWHISLSSFLRDYLYIRLGGSRHGFPRTMAALMATMLLGGLWHGAGLQYLVWGGLHGLYLVANHTWRRVTGATDAPLPWWRHALGVLLTYAAVCVAWVYFRAADVSEANRIVAAMFGFGAPESFTPTSRGIVTFVWVYFLIAWFAPNTVQLFARHDMFLPSRALQRVVDASKQGLGYAFTRRWALATALTFTVGWFAISNLSPFLYFQF</sequence>
<evidence type="ECO:0000256" key="11">
    <source>
        <dbReference type="ARBA" id="ARBA00023315"/>
    </source>
</evidence>
<dbReference type="Pfam" id="PF03062">
    <property type="entry name" value="MBOAT"/>
    <property type="match status" value="1"/>
</dbReference>
<protein>
    <recommendedName>
        <fullName evidence="4">Probable alginate O-acetylase AlgI</fullName>
    </recommendedName>
    <alternativeName>
        <fullName evidence="12">Alginate biosynthesis protein AlgI</fullName>
    </alternativeName>
</protein>
<evidence type="ECO:0000256" key="5">
    <source>
        <dbReference type="ARBA" id="ARBA00022475"/>
    </source>
</evidence>
<keyword evidence="5 13" id="KW-1003">Cell membrane</keyword>
<feature type="transmembrane region" description="Helical" evidence="14">
    <location>
        <begin position="468"/>
        <end position="492"/>
    </location>
</feature>
<reference evidence="15 16" key="1">
    <citation type="submission" date="2019-01" db="EMBL/GenBank/DDBJ databases">
        <authorList>
            <person name="Chen W.-M."/>
        </authorList>
    </citation>
    <scope>NUCLEOTIDE SEQUENCE [LARGE SCALE GENOMIC DNA]</scope>
    <source>
        <strain evidence="15 16">CCP-18</strain>
    </source>
</reference>
<evidence type="ECO:0000256" key="14">
    <source>
        <dbReference type="SAM" id="Phobius"/>
    </source>
</evidence>
<name>A0A437LS32_9BURK</name>
<comment type="caution">
    <text evidence="15">The sequence shown here is derived from an EMBL/GenBank/DDBJ whole genome shotgun (WGS) entry which is preliminary data.</text>
</comment>
<dbReference type="InterPro" id="IPR004299">
    <property type="entry name" value="MBOAT_fam"/>
</dbReference>
<dbReference type="InterPro" id="IPR028362">
    <property type="entry name" value="AlgI"/>
</dbReference>
<evidence type="ECO:0000256" key="6">
    <source>
        <dbReference type="ARBA" id="ARBA00022679"/>
    </source>
</evidence>
<dbReference type="PIRSF" id="PIRSF500217">
    <property type="entry name" value="AlgI"/>
    <property type="match status" value="1"/>
</dbReference>
<feature type="transmembrane region" description="Helical" evidence="14">
    <location>
        <begin position="117"/>
        <end position="135"/>
    </location>
</feature>
<keyword evidence="9 14" id="KW-1133">Transmembrane helix</keyword>
<evidence type="ECO:0000256" key="10">
    <source>
        <dbReference type="ARBA" id="ARBA00023136"/>
    </source>
</evidence>
<proteinExistence type="inferred from homology"/>